<feature type="transmembrane region" description="Helical" evidence="8">
    <location>
        <begin position="260"/>
        <end position="279"/>
    </location>
</feature>
<dbReference type="AlphaFoldDB" id="A0A4W4GJ23"/>
<keyword evidence="5 7" id="KW-0472">Membrane</keyword>
<dbReference type="OMA" id="KLVFFTH"/>
<reference evidence="10" key="3">
    <citation type="submission" date="2020-05" db="EMBL/GenBank/DDBJ databases">
        <title>Electrophorus electricus (electric eel) genome, fEleEle1, primary haplotype.</title>
        <authorList>
            <person name="Myers G."/>
            <person name="Meyer A."/>
            <person name="Fedrigo O."/>
            <person name="Formenti G."/>
            <person name="Rhie A."/>
            <person name="Tracey A."/>
            <person name="Sims Y."/>
            <person name="Jarvis E.D."/>
        </authorList>
    </citation>
    <scope>NUCLEOTIDE SEQUENCE [LARGE SCALE GENOMIC DNA]</scope>
</reference>
<evidence type="ECO:0000256" key="6">
    <source>
        <dbReference type="ARBA" id="ARBA00034721"/>
    </source>
</evidence>
<keyword evidence="4 8" id="KW-1133">Transmembrane helix</keyword>
<evidence type="ECO:0000256" key="3">
    <source>
        <dbReference type="ARBA" id="ARBA00022737"/>
    </source>
</evidence>
<feature type="transmembrane region" description="Helical" evidence="8">
    <location>
        <begin position="220"/>
        <end position="240"/>
    </location>
</feature>
<dbReference type="Pfam" id="PF01284">
    <property type="entry name" value="MARVEL"/>
    <property type="match status" value="2"/>
</dbReference>
<comment type="subcellular location">
    <subcellularLocation>
        <location evidence="1">Membrane</location>
        <topology evidence="1">Multi-pass membrane protein</topology>
    </subcellularLocation>
</comment>
<feature type="transmembrane region" description="Helical" evidence="8">
    <location>
        <begin position="145"/>
        <end position="169"/>
    </location>
</feature>
<dbReference type="Ensembl" id="ENSEEET00000037977.2">
    <property type="protein sequence ID" value="ENSEEEP00000037540.2"/>
    <property type="gene ID" value="ENSEEEG00000017856.2"/>
</dbReference>
<gene>
    <name evidence="10" type="primary">LOC113575175</name>
</gene>
<feature type="transmembrane region" description="Helical" evidence="8">
    <location>
        <begin position="90"/>
        <end position="109"/>
    </location>
</feature>
<evidence type="ECO:0000256" key="7">
    <source>
        <dbReference type="PROSITE-ProRule" id="PRU00581"/>
    </source>
</evidence>
<comment type="similarity">
    <text evidence="6">Belongs to the MAL family.</text>
</comment>
<dbReference type="GO" id="GO:0016020">
    <property type="term" value="C:membrane"/>
    <property type="evidence" value="ECO:0007669"/>
    <property type="project" value="UniProtKB-SubCell"/>
</dbReference>
<accession>A0A4W4GJ23</accession>
<reference evidence="11" key="2">
    <citation type="journal article" date="2017" name="Sci. Adv.">
        <title>A tail of two voltages: Proteomic comparison of the three electric organs of the electric eel.</title>
        <authorList>
            <person name="Traeger L.L."/>
            <person name="Sabat G."/>
            <person name="Barrett-Wilt G.A."/>
            <person name="Wells G.B."/>
            <person name="Sussman M.R."/>
        </authorList>
    </citation>
    <scope>NUCLEOTIDE SEQUENCE [LARGE SCALE GENOMIC DNA]</scope>
</reference>
<evidence type="ECO:0000256" key="8">
    <source>
        <dbReference type="SAM" id="Phobius"/>
    </source>
</evidence>
<sequence>MSNVLLITMVSVDFRLLTSPVGIVRIFETALTCICFSLVASVSHSISSYWAWCMFTWCFCCFMTLFILILEFTNLSDKVPISWDDFTTAFAMLATLMVLAASVIYSAIFTCPTCLQEICASVLSWICLGLYAVEVWLAHRRPGEISGFLSTFSGLLKILETFVACIIFTSLNPSNYNIFPGLQWCIAVYSLCFLFALLIIILTVGRLLSSFPIPFDKLVTVYNILAAVMYMSALVIWPLYAFEKNPRPIDCHFCSWDKLVVVSFMTAINAIAYTFDAVYSIKLAFFTH</sequence>
<evidence type="ECO:0000256" key="5">
    <source>
        <dbReference type="ARBA" id="ARBA00023136"/>
    </source>
</evidence>
<keyword evidence="11" id="KW-1185">Reference proteome</keyword>
<keyword evidence="3" id="KW-0677">Repeat</keyword>
<feature type="domain" description="MARVEL" evidence="9">
    <location>
        <begin position="148"/>
        <end position="285"/>
    </location>
</feature>
<evidence type="ECO:0000256" key="4">
    <source>
        <dbReference type="ARBA" id="ARBA00022989"/>
    </source>
</evidence>
<dbReference type="Proteomes" id="UP000314983">
    <property type="component" value="Chromosome 1"/>
</dbReference>
<evidence type="ECO:0000256" key="1">
    <source>
        <dbReference type="ARBA" id="ARBA00004141"/>
    </source>
</evidence>
<dbReference type="PANTHER" id="PTHR17068">
    <property type="entry name" value="MYELOID-ASSOCIATED DIFFERENTIATION MARKER MYADM FAMILY MEMBER"/>
    <property type="match status" value="1"/>
</dbReference>
<dbReference type="InterPro" id="IPR008253">
    <property type="entry name" value="Marvel"/>
</dbReference>
<evidence type="ECO:0000256" key="2">
    <source>
        <dbReference type="ARBA" id="ARBA00022692"/>
    </source>
</evidence>
<evidence type="ECO:0000259" key="9">
    <source>
        <dbReference type="PROSITE" id="PS51225"/>
    </source>
</evidence>
<reference evidence="11" key="1">
    <citation type="journal article" date="2014" name="Science">
        <title>Nonhuman genetics. Genomic basis for the convergent evolution of electric organs.</title>
        <authorList>
            <person name="Gallant J.R."/>
            <person name="Traeger L.L."/>
            <person name="Volkening J.D."/>
            <person name="Moffett H."/>
            <person name="Chen P.H."/>
            <person name="Novina C.D."/>
            <person name="Phillips G.N.Jr."/>
            <person name="Anand R."/>
            <person name="Wells G.B."/>
            <person name="Pinch M."/>
            <person name="Guth R."/>
            <person name="Unguez G.A."/>
            <person name="Albert J.S."/>
            <person name="Zakon H.H."/>
            <person name="Samanta M.P."/>
            <person name="Sussman M.R."/>
        </authorList>
    </citation>
    <scope>NUCLEOTIDE SEQUENCE [LARGE SCALE GENOMIC DNA]</scope>
</reference>
<feature type="transmembrane region" description="Helical" evidence="8">
    <location>
        <begin position="181"/>
        <end position="208"/>
    </location>
</feature>
<reference evidence="10" key="4">
    <citation type="submission" date="2025-08" db="UniProtKB">
        <authorList>
            <consortium name="Ensembl"/>
        </authorList>
    </citation>
    <scope>IDENTIFICATION</scope>
</reference>
<dbReference type="GeneTree" id="ENSGT00950000182933"/>
<feature type="domain" description="MARVEL" evidence="9">
    <location>
        <begin position="16"/>
        <end position="143"/>
    </location>
</feature>
<feature type="transmembrane region" description="Helical" evidence="8">
    <location>
        <begin position="49"/>
        <end position="70"/>
    </location>
</feature>
<evidence type="ECO:0000313" key="11">
    <source>
        <dbReference type="Proteomes" id="UP000314983"/>
    </source>
</evidence>
<reference evidence="10" key="5">
    <citation type="submission" date="2025-09" db="UniProtKB">
        <authorList>
            <consortium name="Ensembl"/>
        </authorList>
    </citation>
    <scope>IDENTIFICATION</scope>
</reference>
<dbReference type="PROSITE" id="PS51225">
    <property type="entry name" value="MARVEL"/>
    <property type="match status" value="2"/>
</dbReference>
<evidence type="ECO:0000313" key="10">
    <source>
        <dbReference type="Ensembl" id="ENSEEEP00000037540.2"/>
    </source>
</evidence>
<feature type="transmembrane region" description="Helical" evidence="8">
    <location>
        <begin position="21"/>
        <end position="43"/>
    </location>
</feature>
<name>A0A4W4GJ23_ELEEL</name>
<organism evidence="10 11">
    <name type="scientific">Electrophorus electricus</name>
    <name type="common">Electric eel</name>
    <name type="synonym">Gymnotus electricus</name>
    <dbReference type="NCBI Taxonomy" id="8005"/>
    <lineage>
        <taxon>Eukaryota</taxon>
        <taxon>Metazoa</taxon>
        <taxon>Chordata</taxon>
        <taxon>Craniata</taxon>
        <taxon>Vertebrata</taxon>
        <taxon>Euteleostomi</taxon>
        <taxon>Actinopterygii</taxon>
        <taxon>Neopterygii</taxon>
        <taxon>Teleostei</taxon>
        <taxon>Ostariophysi</taxon>
        <taxon>Gymnotiformes</taxon>
        <taxon>Gymnotoidei</taxon>
        <taxon>Gymnotidae</taxon>
        <taxon>Electrophorus</taxon>
    </lineage>
</organism>
<protein>
    <recommendedName>
        <fullName evidence="9">MARVEL domain-containing protein</fullName>
    </recommendedName>
</protein>
<dbReference type="InterPro" id="IPR047123">
    <property type="entry name" value="MYADM-like"/>
</dbReference>
<proteinExistence type="inferred from homology"/>
<keyword evidence="2 7" id="KW-0812">Transmembrane</keyword>
<feature type="transmembrane region" description="Helical" evidence="8">
    <location>
        <begin position="115"/>
        <end position="133"/>
    </location>
</feature>
<dbReference type="PANTHER" id="PTHR17068:SF2">
    <property type="entry name" value="MYELOID-ASSOCIATED DIFFERENTIATION MARKER-LIKE"/>
    <property type="match status" value="1"/>
</dbReference>